<gene>
    <name evidence="6" type="ORF">FOZ62_017965</name>
</gene>
<dbReference type="Pfam" id="PF13202">
    <property type="entry name" value="EF-hand_5"/>
    <property type="match status" value="8"/>
</dbReference>
<evidence type="ECO:0000256" key="2">
    <source>
        <dbReference type="ARBA" id="ARBA00022737"/>
    </source>
</evidence>
<evidence type="ECO:0000256" key="3">
    <source>
        <dbReference type="ARBA" id="ARBA00022837"/>
    </source>
</evidence>
<dbReference type="GO" id="GO:0005509">
    <property type="term" value="F:calcium ion binding"/>
    <property type="evidence" value="ECO:0007669"/>
    <property type="project" value="InterPro"/>
</dbReference>
<dbReference type="PANTHER" id="PTHR10891">
    <property type="entry name" value="EF-HAND CALCIUM-BINDING DOMAIN CONTAINING PROTEIN"/>
    <property type="match status" value="1"/>
</dbReference>
<feature type="compositionally biased region" description="Basic and acidic residues" evidence="4">
    <location>
        <begin position="709"/>
        <end position="723"/>
    </location>
</feature>
<feature type="domain" description="EF-hand" evidence="5">
    <location>
        <begin position="2439"/>
        <end position="2474"/>
    </location>
</feature>
<evidence type="ECO:0000259" key="5">
    <source>
        <dbReference type="PROSITE" id="PS50222"/>
    </source>
</evidence>
<dbReference type="SUPFAM" id="SSF47473">
    <property type="entry name" value="EF-hand"/>
    <property type="match status" value="8"/>
</dbReference>
<evidence type="ECO:0000313" key="6">
    <source>
        <dbReference type="EMBL" id="KAF4701347.1"/>
    </source>
</evidence>
<accession>A0A7J6PZI9</accession>
<evidence type="ECO:0000256" key="1">
    <source>
        <dbReference type="ARBA" id="ARBA00022723"/>
    </source>
</evidence>
<feature type="domain" description="EF-hand" evidence="5">
    <location>
        <begin position="1205"/>
        <end position="1232"/>
    </location>
</feature>
<dbReference type="PROSITE" id="PS00018">
    <property type="entry name" value="EF_HAND_1"/>
    <property type="match status" value="16"/>
</dbReference>
<comment type="caution">
    <text evidence="6">The sequence shown here is derived from an EMBL/GenBank/DDBJ whole genome shotgun (WGS) entry which is preliminary data.</text>
</comment>
<evidence type="ECO:0000313" key="7">
    <source>
        <dbReference type="Proteomes" id="UP000574390"/>
    </source>
</evidence>
<feature type="compositionally biased region" description="Acidic residues" evidence="4">
    <location>
        <begin position="357"/>
        <end position="367"/>
    </location>
</feature>
<feature type="region of interest" description="Disordered" evidence="4">
    <location>
        <begin position="149"/>
        <end position="651"/>
    </location>
</feature>
<feature type="region of interest" description="Disordered" evidence="4">
    <location>
        <begin position="2230"/>
        <end position="2275"/>
    </location>
</feature>
<feature type="compositionally biased region" description="Basic and acidic residues" evidence="4">
    <location>
        <begin position="434"/>
        <end position="443"/>
    </location>
</feature>
<name>A0A7J6PZI9_PEROL</name>
<keyword evidence="2" id="KW-0677">Repeat</keyword>
<keyword evidence="1" id="KW-0479">Metal-binding</keyword>
<dbReference type="InterPro" id="IPR011992">
    <property type="entry name" value="EF-hand-dom_pair"/>
</dbReference>
<dbReference type="Proteomes" id="UP000574390">
    <property type="component" value="Unassembled WGS sequence"/>
</dbReference>
<dbReference type="SMART" id="SM00054">
    <property type="entry name" value="EFh"/>
    <property type="match status" value="13"/>
</dbReference>
<feature type="compositionally biased region" description="Basic and acidic residues" evidence="4">
    <location>
        <begin position="753"/>
        <end position="765"/>
    </location>
</feature>
<feature type="compositionally biased region" description="Acidic residues" evidence="4">
    <location>
        <begin position="766"/>
        <end position="796"/>
    </location>
</feature>
<feature type="compositionally biased region" description="Basic and acidic residues" evidence="4">
    <location>
        <begin position="287"/>
        <end position="310"/>
    </location>
</feature>
<feature type="region of interest" description="Disordered" evidence="4">
    <location>
        <begin position="2738"/>
        <end position="2758"/>
    </location>
</feature>
<dbReference type="EMBL" id="JABANM010033392">
    <property type="protein sequence ID" value="KAF4701347.1"/>
    <property type="molecule type" value="Genomic_DNA"/>
</dbReference>
<feature type="compositionally biased region" description="Basic and acidic residues" evidence="4">
    <location>
        <begin position="732"/>
        <end position="744"/>
    </location>
</feature>
<feature type="region of interest" description="Disordered" evidence="4">
    <location>
        <begin position="665"/>
        <end position="854"/>
    </location>
</feature>
<keyword evidence="3" id="KW-0106">Calcium</keyword>
<dbReference type="PROSITE" id="PS50222">
    <property type="entry name" value="EF_HAND_2"/>
    <property type="match status" value="4"/>
</dbReference>
<reference evidence="6 7" key="1">
    <citation type="submission" date="2020-04" db="EMBL/GenBank/DDBJ databases">
        <title>Perkinsus olseni comparative genomics.</title>
        <authorList>
            <person name="Bogema D.R."/>
        </authorList>
    </citation>
    <scope>NUCLEOTIDE SEQUENCE [LARGE SCALE GENOMIC DNA]</scope>
    <source>
        <strain evidence="6">ATCC PRA-205</strain>
    </source>
</reference>
<feature type="non-terminal residue" evidence="6">
    <location>
        <position position="1"/>
    </location>
</feature>
<proteinExistence type="predicted"/>
<evidence type="ECO:0000256" key="4">
    <source>
        <dbReference type="SAM" id="MobiDB-lite"/>
    </source>
</evidence>
<feature type="domain" description="EF-hand" evidence="5">
    <location>
        <begin position="1676"/>
        <end position="1711"/>
    </location>
</feature>
<feature type="region of interest" description="Disordered" evidence="4">
    <location>
        <begin position="2828"/>
        <end position="2851"/>
    </location>
</feature>
<dbReference type="InterPro" id="IPR002048">
    <property type="entry name" value="EF_hand_dom"/>
</dbReference>
<dbReference type="InterPro" id="IPR018247">
    <property type="entry name" value="EF_Hand_1_Ca_BS"/>
</dbReference>
<feature type="compositionally biased region" description="Basic and acidic residues" evidence="4">
    <location>
        <begin position="179"/>
        <end position="191"/>
    </location>
</feature>
<feature type="compositionally biased region" description="Acidic residues" evidence="4">
    <location>
        <begin position="326"/>
        <end position="350"/>
    </location>
</feature>
<feature type="domain" description="EF-hand" evidence="5">
    <location>
        <begin position="2750"/>
        <end position="2785"/>
    </location>
</feature>
<dbReference type="Gene3D" id="1.10.238.10">
    <property type="entry name" value="EF-hand"/>
    <property type="match status" value="6"/>
</dbReference>
<protein>
    <recommendedName>
        <fullName evidence="5">EF-hand domain-containing protein</fullName>
    </recommendedName>
</protein>
<sequence length="3399" mass="371481">EVLVSSHREGVLLAYEVPGPHIGFTAYAEAAWGGARAHLEVLDDLRRLQRRLLQSGIQSSVRVRDVRIMSALAYRAKRALYSYCSHLDHHSLPFMAPTSVQEEWGWEEAQSELMFRMITSYYEVKGGRGENPAKVSAVRPLGEVLERRSRKRRFGEPGPLVDPLPEMDGQPVNEATPIEDGRAEEGMRNEGEGSDGVIEGDQQEAAALDGGGREGEPEEFVGGRDGVVEGGRFEEQVSPVNQEDLPDHEQVAAFGYDIPSTPGDRQPEEEDGHPEEEDGHPEEEDGHPEQGGHPEEEDGHPEQGGHPEEDGHPEEEDGHPEGDGHPEEEDGHPEEEDGHPEEEDGHPEEEDGHREEEDGQPEEEEGIGEYVGNLEQLNTALLGPERSRDLPAREAIASSGEDFDPGQSEEGVPELPSVGVSGDPGQMEEEEGDGVPKDHHEPDLSSPTEDFGPEAAAEDVNPIAPIEDFGPGFAPEEGFREDGNPTGPTEDFGPGFDPGEGVAEDGNPTKDFGPGFGQGEGIVEEPTGVAGPGVDDDLTYHFDEDTMEAAARLAPYPVDSSALRPTASPPTKPTKGPLEGLSRPPRKSTVEDDYDDTVVEDTARRPSTAEPPHIITTESPQPTKVATPGRTRATGPPRTVGHLGLPGLNPVTDAEIEHHGAARTAVNPVGEAQPPEPDFGPGFEGYGGDTDAGPSWQDHGEDGVVEDVDERREGLLEPGHGEDGVVEDVDEGREGLLEPDHGEDGVVEDVDEGREGLLEPDRGEDGVVEDVDEGEEGVVEDVDYGQTEDGEAEEAFNDSLFGKEGEEETDRAGAERVGNTLGDEAAAADRVRPPSGARPAKPGPRVLPSRTHRYSLRDGGGAFACPNCTEGPYYDPLFNIHPYAPTLVYNPPSQHPPDWVLIPMSPARDGMPRASAAFRRRLEEASTTPRGRTDELSPPRWQAFDGMYESGEGEPREPTPADAEFMIGMRGFSPPGECLGRVMRWVDNSSVYRVEEIRPSMEEVYDMKAPMRDRLVFGTFVRQGLLGEDPHRAAFHRLQRGIEHLRGLLDTGEPLREGLTAATDAWLLLLRAPEKLPMIKLFRDAPGDVYVVMDEDGDGLIGLSEWLKFGRTTRAPAFVFTEESFAYFATRGDPEHIKVKEIDEVFRTIGQGELLSSMESGDGYPRLVADSLALESRFSQLDNFRSFELSIEELGWARSLSGRGLFHYLDTNRDGYLSRYEWQRMLIISRAPMAVKRFALWLTEGFEDSPFPIPERPFLAATHEKLLRLPPGYVRLIDRSLDSLGDGRPSDADYSILRAIGGGTEMANLVASEVLLGYGRRPRLSRHSMARDSGTGLMKEPLVELPDPGADGVAEEDGEEEQVLSGVLDEGLPGALIQLGEGEVADGGSITTSPYSIGTLASGSTVSYEAFRDFGKSLKAPAGAFSEEVFHLFSGGDEGSPPSVNLFDRLHLASKDIRNARRVYLVFDSLVIEAYFRVMDRDGDGRLSGEEVPLEPYQLWVLDALDRDASGSISQSELPALAGMHAEAAPPSAVSLSRKISASSQWTPEAVRKEFERLSPYEQAEVEQLLDVNGDGYVDDHELGLIRFLAEGEVLDVFLPRSLYNADGLSLNRPWTRRKFLAYSGSVQSNPSAFSVKSFEALALIGKDPVEIPAEVLRVWLLAAGQRRVRELLRVFSLINTEAFFSSVDIDMNGRITPDELMDFRRDFPLLSTAEVRFGAPIFDTIGRVDSDGIAYVERPSLQQLTYTFTAPSSVLVFALDIVAESGGSDIRLAASRGLQDAAPEDRRAILDTFDVDDNGELDEEEARLLRLVGRSEAMELFNAVQYRGFNVVMEASFKVAPSALLEVGRSDGGEAERYATASGYRADADGDRRLSVREFKDFRGAIGASHQVLSRQVLKDVGGDGDSVIELSALEELHLCTKDHRTVHLIYAVVEALQLHSKLVELDRDGTEELSVQELEGVGIEPEEAAWLVQLLDADNSSVVSAAEWMAMAGFSYDAAPEGAVWLATRLPAREKEYVLDSAKVMATALQLLDGLPSDEIHTVKGLIDTNGDGQLSPSEFSRLRLLGDMRRISEAILPLEGAPVAPPVPQDLTAEAFEELGKRIGASDKLFGSEAFELLSDPRRQLIPLSVLARWMELRMRGALRSTAAMFSAMNMDALFYSIDEDRSGRLSMEELGWDDDAQLLFEDLTRSGNPKVEDGVSRRMLQQWVLANSASRERVLAVMDQLGGVNSSEQERVEGQLPPKEDVSGRPDSHGAGRNGSKEDRLDGLMYGESPGGVSYREKFTEALKRGFEADISITSRSLFDSMSWLQQDEQQQPPSFLGVSWGSSPYSTVSAYLSDLDADGSLSRAELNAMRAHSGSYERLFPSKVLKVLASNDSGIVGVPEYEGLRLATKHSGNLPLVYRFIEALALHDRFMQFDKDGDNELALEEVDVEAEEGDKRWFFAVLDSDGSGKLSRTEWQRLAGRSPDATPAVVQWITKKLPEREFSFDKDTAIITVKVMEELGKLGRQYTEEFIDFLDEDGDGGAVGKVAPAEFALMRLASDLIAIVAEMMPYEPLGHGVVSAGLSRSTFLELDQTLKAGSRVFSDSVGPLRSTVTDGRSSLQNFDHLSVGDAIPLAVITQWMKLRGARLLREAAALFGAASLGPLFHRLDADRNGLLSGEELGWDEASELLDILGGSGEGRRVSRRALQSWAYIRTVPLETRSLIFEYRHRLGVSSRSELRLRLSSLLRNGTKEGQKQRKGRKHQPEVPDGFKFFDLDGSGEIEEEEAVLVRLLLGPDLSSPTLEDAFSELLDRAFEADTDSSGFFLASMWPPHTTGSLFEIGSPRPEEPSGDPDATSQPTAMFPRSRLSRTSWVEFGQELGSNGTFTAELYDLLQDSCGGARLSWRLIERLYRALKDGRGTGRLHKLLRSLESESRFVELDADGDGRISPMDVGCASAASAGSRPSLCAAYTKLMSLIPSGVLGRREWQALVLADAEALPSGASLFVSKLAELYDGSGDPLAHHEEVLRSFPEAIRVSIRDYLTSDDVKTTTTILRVAVARGVLALLLESGEGTVVDVIGPIDANGDGRIDVKEFMDYGLAMEAPKGVFSTEAFDSLLDIGDDTIPKDIPIMLSRLWSRHRQSIVLLGAAFSALNMKARFGLLDTDNDGVLSPGELPASEWTADRWGLELLSLIDLDSSWSISLGEWQHWSRLEAAAPLELRRAALLVMPRGRMRTSGGALRRAFNELTGEMRAVAEEYLDYDGDGTISARELGVLGVFAGDSKSRRLWYKQLHHGFESVVGASSSPAISLLQTGHGSADRAEKPGRGMDLQGFEAYLEATSSKARVAASAAFDYLDTDADGIINSDEALALEGVRKFLSDYGFIRLVADTIAVWSQEVAAALTVPRDMSK</sequence>
<feature type="compositionally biased region" description="Basic and acidic residues" evidence="4">
    <location>
        <begin position="2236"/>
        <end position="2270"/>
    </location>
</feature>
<feature type="compositionally biased region" description="Acidic residues" evidence="4">
    <location>
        <begin position="267"/>
        <end position="286"/>
    </location>
</feature>
<organism evidence="6 7">
    <name type="scientific">Perkinsus olseni</name>
    <name type="common">Perkinsus atlanticus</name>
    <dbReference type="NCBI Taxonomy" id="32597"/>
    <lineage>
        <taxon>Eukaryota</taxon>
        <taxon>Sar</taxon>
        <taxon>Alveolata</taxon>
        <taxon>Perkinsozoa</taxon>
        <taxon>Perkinsea</taxon>
        <taxon>Perkinsida</taxon>
        <taxon>Perkinsidae</taxon>
        <taxon>Perkinsus</taxon>
    </lineage>
</organism>
<dbReference type="InterPro" id="IPR039647">
    <property type="entry name" value="EF_hand_pair_protein_CML-like"/>
</dbReference>